<feature type="compositionally biased region" description="Low complexity" evidence="1">
    <location>
        <begin position="1"/>
        <end position="17"/>
    </location>
</feature>
<feature type="compositionally biased region" description="Basic and acidic residues" evidence="1">
    <location>
        <begin position="92"/>
        <end position="103"/>
    </location>
</feature>
<dbReference type="Proteomes" id="UP000600918">
    <property type="component" value="Unassembled WGS sequence"/>
</dbReference>
<feature type="region of interest" description="Disordered" evidence="1">
    <location>
        <begin position="1"/>
        <end position="24"/>
    </location>
</feature>
<protein>
    <submittedName>
        <fullName evidence="2">Uncharacterized protein</fullName>
    </submittedName>
</protein>
<accession>A0A834NYW1</accession>
<dbReference type="EMBL" id="JACSDY010000008">
    <property type="protein sequence ID" value="KAF7421373.1"/>
    <property type="molecule type" value="Genomic_DNA"/>
</dbReference>
<organism evidence="2 3">
    <name type="scientific">Vespula pensylvanica</name>
    <name type="common">Western yellow jacket</name>
    <name type="synonym">Wasp</name>
    <dbReference type="NCBI Taxonomy" id="30213"/>
    <lineage>
        <taxon>Eukaryota</taxon>
        <taxon>Metazoa</taxon>
        <taxon>Ecdysozoa</taxon>
        <taxon>Arthropoda</taxon>
        <taxon>Hexapoda</taxon>
        <taxon>Insecta</taxon>
        <taxon>Pterygota</taxon>
        <taxon>Neoptera</taxon>
        <taxon>Endopterygota</taxon>
        <taxon>Hymenoptera</taxon>
        <taxon>Apocrita</taxon>
        <taxon>Aculeata</taxon>
        <taxon>Vespoidea</taxon>
        <taxon>Vespidae</taxon>
        <taxon>Vespinae</taxon>
        <taxon>Vespula</taxon>
    </lineage>
</organism>
<reference evidence="2" key="1">
    <citation type="journal article" date="2020" name="G3 (Bethesda)">
        <title>High-Quality Assemblies for Three Invasive Social Wasps from the &lt;i&gt;Vespula&lt;/i&gt; Genus.</title>
        <authorList>
            <person name="Harrop T.W.R."/>
            <person name="Guhlin J."/>
            <person name="McLaughlin G.M."/>
            <person name="Permina E."/>
            <person name="Stockwell P."/>
            <person name="Gilligan J."/>
            <person name="Le Lec M.F."/>
            <person name="Gruber M.A.M."/>
            <person name="Quinn O."/>
            <person name="Lovegrove M."/>
            <person name="Duncan E.J."/>
            <person name="Remnant E.J."/>
            <person name="Van Eeckhoven J."/>
            <person name="Graham B."/>
            <person name="Knapp R.A."/>
            <person name="Langford K.W."/>
            <person name="Kronenberg Z."/>
            <person name="Press M.O."/>
            <person name="Eacker S.M."/>
            <person name="Wilson-Rankin E.E."/>
            <person name="Purcell J."/>
            <person name="Lester P.J."/>
            <person name="Dearden P.K."/>
        </authorList>
    </citation>
    <scope>NUCLEOTIDE SEQUENCE</scope>
    <source>
        <strain evidence="2">Volc-1</strain>
    </source>
</reference>
<comment type="caution">
    <text evidence="2">The sequence shown here is derived from an EMBL/GenBank/DDBJ whole genome shotgun (WGS) entry which is preliminary data.</text>
</comment>
<sequence>MDTSSSRSTPVRRSTNSAKPQGLELSQACNIQRLTALGADGPFYVGVKPDGALGTNLLLGALCRKSNDKRGKENLVSIRYEDPLTVFDAERAYNPEREERHDQDVEENEETTREHAEVSLFFAVAPT</sequence>
<evidence type="ECO:0000313" key="3">
    <source>
        <dbReference type="Proteomes" id="UP000600918"/>
    </source>
</evidence>
<evidence type="ECO:0000313" key="2">
    <source>
        <dbReference type="EMBL" id="KAF7421373.1"/>
    </source>
</evidence>
<dbReference type="AlphaFoldDB" id="A0A834NYW1"/>
<evidence type="ECO:0000256" key="1">
    <source>
        <dbReference type="SAM" id="MobiDB-lite"/>
    </source>
</evidence>
<feature type="region of interest" description="Disordered" evidence="1">
    <location>
        <begin position="92"/>
        <end position="114"/>
    </location>
</feature>
<gene>
    <name evidence="2" type="ORF">H0235_009209</name>
</gene>
<keyword evidence="3" id="KW-1185">Reference proteome</keyword>
<proteinExistence type="predicted"/>
<name>A0A834NYW1_VESPE</name>